<organism evidence="1 2">
    <name type="scientific">Chitinophaga ginsengisoli</name>
    <dbReference type="NCBI Taxonomy" id="363837"/>
    <lineage>
        <taxon>Bacteria</taxon>
        <taxon>Pseudomonadati</taxon>
        <taxon>Bacteroidota</taxon>
        <taxon>Chitinophagia</taxon>
        <taxon>Chitinophagales</taxon>
        <taxon>Chitinophagaceae</taxon>
        <taxon>Chitinophaga</taxon>
    </lineage>
</organism>
<accession>A0A2P8G329</accession>
<dbReference type="EMBL" id="PYGK01000008">
    <property type="protein sequence ID" value="PSL28336.1"/>
    <property type="molecule type" value="Genomic_DNA"/>
</dbReference>
<keyword evidence="2" id="KW-1185">Reference proteome</keyword>
<dbReference type="AlphaFoldDB" id="A0A2P8G329"/>
<name>A0A2P8G329_9BACT</name>
<comment type="caution">
    <text evidence="1">The sequence shown here is derived from an EMBL/GenBank/DDBJ whole genome shotgun (WGS) entry which is preliminary data.</text>
</comment>
<evidence type="ECO:0000313" key="2">
    <source>
        <dbReference type="Proteomes" id="UP000240978"/>
    </source>
</evidence>
<gene>
    <name evidence="1" type="ORF">CLV42_108256</name>
</gene>
<dbReference type="RefSeq" id="WP_106603797.1">
    <property type="nucleotide sequence ID" value="NZ_PYGK01000008.1"/>
</dbReference>
<dbReference type="OrthoDB" id="672926at2"/>
<sequence>MRNLPDWHEKPLELTVEEIADPMSVVSDFFHSYPLPEFREHLRSLLLMACSDQDCNASFNIILCEDIVRLVEACGIILKRRYGEQNI</sequence>
<dbReference type="Proteomes" id="UP000240978">
    <property type="component" value="Unassembled WGS sequence"/>
</dbReference>
<evidence type="ECO:0000313" key="1">
    <source>
        <dbReference type="EMBL" id="PSL28336.1"/>
    </source>
</evidence>
<reference evidence="1 2" key="1">
    <citation type="submission" date="2018-03" db="EMBL/GenBank/DDBJ databases">
        <title>Genomic Encyclopedia of Archaeal and Bacterial Type Strains, Phase II (KMG-II): from individual species to whole genera.</title>
        <authorList>
            <person name="Goeker M."/>
        </authorList>
    </citation>
    <scope>NUCLEOTIDE SEQUENCE [LARGE SCALE GENOMIC DNA]</scope>
    <source>
        <strain evidence="1 2">DSM 18107</strain>
    </source>
</reference>
<protein>
    <submittedName>
        <fullName evidence="1">Uncharacterized protein</fullName>
    </submittedName>
</protein>
<proteinExistence type="predicted"/>